<protein>
    <submittedName>
        <fullName evidence="1">DUF2850 domain-containing protein</fullName>
    </submittedName>
</protein>
<reference evidence="2" key="1">
    <citation type="journal article" date="2019" name="Int. J. Syst. Evol. Microbiol.">
        <title>The Global Catalogue of Microorganisms (GCM) 10K type strain sequencing project: providing services to taxonomists for standard genome sequencing and annotation.</title>
        <authorList>
            <consortium name="The Broad Institute Genomics Platform"/>
            <consortium name="The Broad Institute Genome Sequencing Center for Infectious Disease"/>
            <person name="Wu L."/>
            <person name="Ma J."/>
        </authorList>
    </citation>
    <scope>NUCLEOTIDE SEQUENCE [LARGE SCALE GENOMIC DNA]</scope>
    <source>
        <strain evidence="2">CECT 7398</strain>
    </source>
</reference>
<dbReference type="Pfam" id="PF11012">
    <property type="entry name" value="DUF2850"/>
    <property type="match status" value="1"/>
</dbReference>
<organism evidence="1 2">
    <name type="scientific">Vibrio ostreicida</name>
    <dbReference type="NCBI Taxonomy" id="526588"/>
    <lineage>
        <taxon>Bacteria</taxon>
        <taxon>Pseudomonadati</taxon>
        <taxon>Pseudomonadota</taxon>
        <taxon>Gammaproteobacteria</taxon>
        <taxon>Vibrionales</taxon>
        <taxon>Vibrionaceae</taxon>
        <taxon>Vibrio</taxon>
    </lineage>
</organism>
<dbReference type="EMBL" id="JAUFQC010000001">
    <property type="protein sequence ID" value="MDN3610808.1"/>
    <property type="molecule type" value="Genomic_DNA"/>
</dbReference>
<comment type="caution">
    <text evidence="1">The sequence shown here is derived from an EMBL/GenBank/DDBJ whole genome shotgun (WGS) entry which is preliminary data.</text>
</comment>
<name>A0ABT8BXK2_9VIBR</name>
<keyword evidence="2" id="KW-1185">Reference proteome</keyword>
<proteinExistence type="predicted"/>
<evidence type="ECO:0000313" key="1">
    <source>
        <dbReference type="EMBL" id="MDN3610808.1"/>
    </source>
</evidence>
<dbReference type="RefSeq" id="WP_076585817.1">
    <property type="nucleotide sequence ID" value="NZ_JABEYA020000001.1"/>
</dbReference>
<gene>
    <name evidence="1" type="ORF">QWZ16_13975</name>
</gene>
<accession>A0ABT8BXK2</accession>
<dbReference type="InterPro" id="IPR021271">
    <property type="entry name" value="DUF2850"/>
</dbReference>
<sequence>MKNKIIERGLLMLAVTLVIALLVVSKVLYDIYQDGQHPNSMVYGTWVEQNVAPYSADRFVLGEKGVIIDSGIVDTQFTFNGDHVEFNVGDEKRRYKLLNQQFTEMRMISSLEYQPVYRLLEKYKNNLR</sequence>
<evidence type="ECO:0000313" key="2">
    <source>
        <dbReference type="Proteomes" id="UP001238540"/>
    </source>
</evidence>
<dbReference type="Proteomes" id="UP001238540">
    <property type="component" value="Unassembled WGS sequence"/>
</dbReference>